<dbReference type="EMBL" id="CATKSH010000017">
    <property type="protein sequence ID" value="CAI9121543.1"/>
    <property type="molecule type" value="Genomic_DNA"/>
</dbReference>
<dbReference type="RefSeq" id="WP_289842490.1">
    <property type="nucleotide sequence ID" value="NZ_CATKSH010000017.1"/>
</dbReference>
<dbReference type="InterPro" id="IPR000843">
    <property type="entry name" value="HTH_LacI"/>
</dbReference>
<dbReference type="PANTHER" id="PTHR30146:SF95">
    <property type="entry name" value="RIBOSE OPERON REPRESSOR"/>
    <property type="match status" value="1"/>
</dbReference>
<dbReference type="InterPro" id="IPR046335">
    <property type="entry name" value="LacI/GalR-like_sensor"/>
</dbReference>
<dbReference type="Pfam" id="PF13377">
    <property type="entry name" value="Peripla_BP_3"/>
    <property type="match status" value="1"/>
</dbReference>
<gene>
    <name evidence="6" type="ORF">LMG32879_002390</name>
</gene>
<evidence type="ECO:0000256" key="3">
    <source>
        <dbReference type="ARBA" id="ARBA00023125"/>
    </source>
</evidence>
<keyword evidence="2" id="KW-0805">Transcription regulation</keyword>
<comment type="caution">
    <text evidence="6">The sequence shown here is derived from an EMBL/GenBank/DDBJ whole genome shotgun (WGS) entry which is preliminary data.</text>
</comment>
<evidence type="ECO:0000256" key="2">
    <source>
        <dbReference type="ARBA" id="ARBA00023015"/>
    </source>
</evidence>
<keyword evidence="7" id="KW-1185">Reference proteome</keyword>
<evidence type="ECO:0000313" key="6">
    <source>
        <dbReference type="EMBL" id="CAI9121543.1"/>
    </source>
</evidence>
<dbReference type="PANTHER" id="PTHR30146">
    <property type="entry name" value="LACI-RELATED TRANSCRIPTIONAL REPRESSOR"/>
    <property type="match status" value="1"/>
</dbReference>
<dbReference type="PROSITE" id="PS50932">
    <property type="entry name" value="HTH_LACI_2"/>
    <property type="match status" value="1"/>
</dbReference>
<feature type="domain" description="HTH lacI-type" evidence="5">
    <location>
        <begin position="6"/>
        <end position="60"/>
    </location>
</feature>
<dbReference type="InterPro" id="IPR028082">
    <property type="entry name" value="Peripla_BP_I"/>
</dbReference>
<organism evidence="6 7">
    <name type="scientific">Brytella acorum</name>
    <dbReference type="NCBI Taxonomy" id="2959299"/>
    <lineage>
        <taxon>Bacteria</taxon>
        <taxon>Pseudomonadati</taxon>
        <taxon>Pseudomonadota</taxon>
        <taxon>Alphaproteobacteria</taxon>
        <taxon>Acetobacterales</taxon>
        <taxon>Acetobacteraceae</taxon>
        <taxon>Brytella</taxon>
    </lineage>
</organism>
<dbReference type="SUPFAM" id="SSF53822">
    <property type="entry name" value="Periplasmic binding protein-like I"/>
    <property type="match status" value="1"/>
</dbReference>
<dbReference type="Gene3D" id="3.40.50.2300">
    <property type="match status" value="2"/>
</dbReference>
<name>A0AA35Y475_9PROT</name>
<dbReference type="CDD" id="cd06278">
    <property type="entry name" value="PBP1_LacI-like"/>
    <property type="match status" value="1"/>
</dbReference>
<dbReference type="GO" id="GO:0003700">
    <property type="term" value="F:DNA-binding transcription factor activity"/>
    <property type="evidence" value="ECO:0007669"/>
    <property type="project" value="TreeGrafter"/>
</dbReference>
<dbReference type="AlphaFoldDB" id="A0AA35Y475"/>
<evidence type="ECO:0000259" key="5">
    <source>
        <dbReference type="PROSITE" id="PS50932"/>
    </source>
</evidence>
<proteinExistence type="predicted"/>
<dbReference type="Proteomes" id="UP001176960">
    <property type="component" value="Unassembled WGS sequence"/>
</dbReference>
<sequence>MTRRPVTSVDVARLAGVSQSAVSRAFSPEASISPAMRARVLEAAATLNYRPSRIPAIMLSGRSLMIGVIVGGLSNPFYASALEQVAVSLQASGFQVLLVHVDDALTLDAALNQLASYRVDAVITALAIGTRDTAEALSALNIPAICFNSRFVGRNISTITSNNRQSGAMAAKIMRECGVRFPVWLAGPARNAASRERRHGFFDALTDHALIDHALIDHALTSDTPSPHPILELQGNDTYESGFNAMRDLLDRNFRPDGLFCSNDLMACGAMDALRDHGGLACPKDVIVIGYDNIPQGAWHAYDLTTFDQRTEKLVDAAMDILNDAFRPGAKALSRKIVVAAALVVRRSTAKAPPQVR</sequence>
<protein>
    <submittedName>
        <fullName evidence="6">LacI family DNA-binding transcriptional regulator</fullName>
    </submittedName>
</protein>
<keyword evidence="4" id="KW-0804">Transcription</keyword>
<keyword evidence="1" id="KW-0678">Repressor</keyword>
<dbReference type="GO" id="GO:0000976">
    <property type="term" value="F:transcription cis-regulatory region binding"/>
    <property type="evidence" value="ECO:0007669"/>
    <property type="project" value="TreeGrafter"/>
</dbReference>
<dbReference type="SMART" id="SM00354">
    <property type="entry name" value="HTH_LACI"/>
    <property type="match status" value="1"/>
</dbReference>
<dbReference type="InterPro" id="IPR010982">
    <property type="entry name" value="Lambda_DNA-bd_dom_sf"/>
</dbReference>
<dbReference type="Gene3D" id="1.10.260.40">
    <property type="entry name" value="lambda repressor-like DNA-binding domains"/>
    <property type="match status" value="1"/>
</dbReference>
<reference evidence="6" key="1">
    <citation type="submission" date="2023-03" db="EMBL/GenBank/DDBJ databases">
        <authorList>
            <person name="Cleenwerck I."/>
        </authorList>
    </citation>
    <scope>NUCLEOTIDE SEQUENCE</scope>
    <source>
        <strain evidence="6">LMG 32879</strain>
    </source>
</reference>
<evidence type="ECO:0000256" key="1">
    <source>
        <dbReference type="ARBA" id="ARBA00022491"/>
    </source>
</evidence>
<keyword evidence="3 6" id="KW-0238">DNA-binding</keyword>
<accession>A0AA35Y475</accession>
<dbReference type="Pfam" id="PF00356">
    <property type="entry name" value="LacI"/>
    <property type="match status" value="1"/>
</dbReference>
<evidence type="ECO:0000256" key="4">
    <source>
        <dbReference type="ARBA" id="ARBA00023163"/>
    </source>
</evidence>
<evidence type="ECO:0000313" key="7">
    <source>
        <dbReference type="Proteomes" id="UP001176960"/>
    </source>
</evidence>
<dbReference type="SUPFAM" id="SSF47413">
    <property type="entry name" value="lambda repressor-like DNA-binding domains"/>
    <property type="match status" value="1"/>
</dbReference>
<dbReference type="CDD" id="cd01392">
    <property type="entry name" value="HTH_LacI"/>
    <property type="match status" value="1"/>
</dbReference>